<dbReference type="Proteomes" id="UP000229340">
    <property type="component" value="Plasmid pNP7-2"/>
</dbReference>
<gene>
    <name evidence="1" type="ORF">NP7_10610</name>
</gene>
<keyword evidence="1" id="KW-0614">Plasmid</keyword>
<sequence length="111" mass="12808">MMSTKKSFSHANPAMSFISSPILENEQIEDQELETRNISQEDLLLSKHQKNEFDVPMKRNPEFIEVKSKRLQLLMQPSLHSAIKTLADKEELSVNEKIHSILKDCVEKSNI</sequence>
<dbReference type="SUPFAM" id="SSF47598">
    <property type="entry name" value="Ribbon-helix-helix"/>
    <property type="match status" value="1"/>
</dbReference>
<geneLocation type="plasmid" evidence="2">
    <name>pnp7-2</name>
</geneLocation>
<proteinExistence type="predicted"/>
<dbReference type="InterPro" id="IPR010985">
    <property type="entry name" value="Ribbon_hlx_hlx"/>
</dbReference>
<evidence type="ECO:0000313" key="1">
    <source>
        <dbReference type="EMBL" id="ATR79812.1"/>
    </source>
</evidence>
<dbReference type="RefSeq" id="WP_100271155.1">
    <property type="nucleotide sequence ID" value="NZ_CP024445.1"/>
</dbReference>
<protein>
    <submittedName>
        <fullName evidence="1">Uncharacterized protein</fullName>
    </submittedName>
</protein>
<accession>A0A2D2LXR7</accession>
<dbReference type="AlphaFoldDB" id="A0A2D2LXR7"/>
<name>A0A2D2LXR7_FAUOS</name>
<reference evidence="2" key="1">
    <citation type="submission" date="2017-10" db="EMBL/GenBank/DDBJ databases">
        <title>Complete genome sequence of Moraxella osloensis NP7 isolated from human skin.</title>
        <authorList>
            <person name="Lee K."/>
            <person name="Lim J.Y."/>
            <person name="Hwang I."/>
        </authorList>
    </citation>
    <scope>NUCLEOTIDE SEQUENCE [LARGE SCALE GENOMIC DNA]</scope>
    <source>
        <strain evidence="2">NP7</strain>
        <plasmid evidence="2">pnp7-2</plasmid>
    </source>
</reference>
<organism evidence="1 2">
    <name type="scientific">Faucicola osloensis</name>
    <name type="common">Moraxella osloensis</name>
    <dbReference type="NCBI Taxonomy" id="34062"/>
    <lineage>
        <taxon>Bacteria</taxon>
        <taxon>Pseudomonadati</taxon>
        <taxon>Pseudomonadota</taxon>
        <taxon>Gammaproteobacteria</taxon>
        <taxon>Moraxellales</taxon>
        <taxon>Moraxellaceae</taxon>
        <taxon>Faucicola</taxon>
    </lineage>
</organism>
<dbReference type="GO" id="GO:0006355">
    <property type="term" value="P:regulation of DNA-templated transcription"/>
    <property type="evidence" value="ECO:0007669"/>
    <property type="project" value="InterPro"/>
</dbReference>
<dbReference type="EMBL" id="CP024445">
    <property type="protein sequence ID" value="ATR79812.1"/>
    <property type="molecule type" value="Genomic_DNA"/>
</dbReference>
<evidence type="ECO:0000313" key="2">
    <source>
        <dbReference type="Proteomes" id="UP000229340"/>
    </source>
</evidence>